<feature type="compositionally biased region" description="Basic residues" evidence="1">
    <location>
        <begin position="194"/>
        <end position="204"/>
    </location>
</feature>
<name>V6K5E2_STRRC</name>
<dbReference type="PATRIC" id="fig|1352936.5.peg.5305"/>
<dbReference type="OrthoDB" id="4334813at2"/>
<accession>V6K5E2</accession>
<comment type="caution">
    <text evidence="2">The sequence shown here is derived from an EMBL/GenBank/DDBJ whole genome shotgun (WGS) entry which is preliminary data.</text>
</comment>
<evidence type="ECO:0000313" key="2">
    <source>
        <dbReference type="EMBL" id="EST27347.1"/>
    </source>
</evidence>
<keyword evidence="3" id="KW-1185">Reference proteome</keyword>
<gene>
    <name evidence="2" type="ORF">M878_25450</name>
</gene>
<sequence>MTATDTAPTAEVTHEPTQHLLTEIDLYLLAKPIADALGDGWSEDDDETHVDVDRAIRLHHTDGRAIGIRHLWRGQAVQTFAIGAPSPESGDKTASSTGNRLPPGTRYSTGVRFTTDSPLDEILNSIRTVLLPAFDGYRPPLNANGTRILPTPAGDEQAASTDPSPETKAAMAAPAPANAKRGTRRSTAPANRTTKSRANRKPRRAAATAAA</sequence>
<feature type="region of interest" description="Disordered" evidence="1">
    <location>
        <begin position="82"/>
        <end position="111"/>
    </location>
</feature>
<reference evidence="2 3" key="1">
    <citation type="journal article" date="2014" name="Genome Announc.">
        <title>Draft Genome Sequence of Streptomyces roseochromogenes subsp. oscitans DS 12.976, Producer of the Aminocoumarin Antibiotic Clorobiocin.</title>
        <authorList>
            <person name="Ruckert C."/>
            <person name="Kalinowski J."/>
            <person name="Heide L."/>
            <person name="Apel A.K."/>
        </authorList>
    </citation>
    <scope>NUCLEOTIDE SEQUENCE [LARGE SCALE GENOMIC DNA]</scope>
    <source>
        <strain evidence="2 3">DS 12.976</strain>
    </source>
</reference>
<dbReference type="Proteomes" id="UP000017984">
    <property type="component" value="Chromosome"/>
</dbReference>
<feature type="region of interest" description="Disordered" evidence="1">
    <location>
        <begin position="142"/>
        <end position="211"/>
    </location>
</feature>
<dbReference type="HOGENOM" id="CLU_1304321_0_0_11"/>
<protein>
    <submittedName>
        <fullName evidence="2">Uncharacterized protein</fullName>
    </submittedName>
</protein>
<dbReference type="AlphaFoldDB" id="V6K5E2"/>
<dbReference type="RefSeq" id="WP_023549651.1">
    <property type="nucleotide sequence ID" value="NZ_CM002285.1"/>
</dbReference>
<organism evidence="2 3">
    <name type="scientific">Streptomyces roseochromogenus subsp. oscitans DS 12.976</name>
    <dbReference type="NCBI Taxonomy" id="1352936"/>
    <lineage>
        <taxon>Bacteria</taxon>
        <taxon>Bacillati</taxon>
        <taxon>Actinomycetota</taxon>
        <taxon>Actinomycetes</taxon>
        <taxon>Kitasatosporales</taxon>
        <taxon>Streptomycetaceae</taxon>
        <taxon>Streptomyces</taxon>
    </lineage>
</organism>
<dbReference type="EMBL" id="AWQX01000214">
    <property type="protein sequence ID" value="EST27347.1"/>
    <property type="molecule type" value="Genomic_DNA"/>
</dbReference>
<proteinExistence type="predicted"/>
<feature type="compositionally biased region" description="Low complexity" evidence="1">
    <location>
        <begin position="169"/>
        <end position="179"/>
    </location>
</feature>
<evidence type="ECO:0000313" key="3">
    <source>
        <dbReference type="Proteomes" id="UP000017984"/>
    </source>
</evidence>
<evidence type="ECO:0000256" key="1">
    <source>
        <dbReference type="SAM" id="MobiDB-lite"/>
    </source>
</evidence>